<feature type="compositionally biased region" description="Basic residues" evidence="1">
    <location>
        <begin position="212"/>
        <end position="237"/>
    </location>
</feature>
<feature type="compositionally biased region" description="Basic and acidic residues" evidence="1">
    <location>
        <begin position="297"/>
        <end position="310"/>
    </location>
</feature>
<feature type="compositionally biased region" description="Basic residues" evidence="1">
    <location>
        <begin position="148"/>
        <end position="157"/>
    </location>
</feature>
<feature type="compositionally biased region" description="Basic and acidic residues" evidence="1">
    <location>
        <begin position="171"/>
        <end position="182"/>
    </location>
</feature>
<feature type="compositionally biased region" description="Basic and acidic residues" evidence="1">
    <location>
        <begin position="238"/>
        <end position="249"/>
    </location>
</feature>
<reference evidence="3" key="1">
    <citation type="journal article" date="2005" name="Nature">
        <title>The map-based sequence of the rice genome.</title>
        <authorList>
            <consortium name="International rice genome sequencing project (IRGSP)"/>
            <person name="Matsumoto T."/>
            <person name="Wu J."/>
            <person name="Kanamori H."/>
            <person name="Katayose Y."/>
            <person name="Fujisawa M."/>
            <person name="Namiki N."/>
            <person name="Mizuno H."/>
            <person name="Yamamoto K."/>
            <person name="Antonio B.A."/>
            <person name="Baba T."/>
            <person name="Sakata K."/>
            <person name="Nagamura Y."/>
            <person name="Aoki H."/>
            <person name="Arikawa K."/>
            <person name="Arita K."/>
            <person name="Bito T."/>
            <person name="Chiden Y."/>
            <person name="Fujitsuka N."/>
            <person name="Fukunaka R."/>
            <person name="Hamada M."/>
            <person name="Harada C."/>
            <person name="Hayashi A."/>
            <person name="Hijishita S."/>
            <person name="Honda M."/>
            <person name="Hosokawa S."/>
            <person name="Ichikawa Y."/>
            <person name="Idonuma A."/>
            <person name="Iijima M."/>
            <person name="Ikeda M."/>
            <person name="Ikeno M."/>
            <person name="Ito K."/>
            <person name="Ito S."/>
            <person name="Ito T."/>
            <person name="Ito Y."/>
            <person name="Ito Y."/>
            <person name="Iwabuchi A."/>
            <person name="Kamiya K."/>
            <person name="Karasawa W."/>
            <person name="Kurita K."/>
            <person name="Katagiri S."/>
            <person name="Kikuta A."/>
            <person name="Kobayashi H."/>
            <person name="Kobayashi N."/>
            <person name="Machita K."/>
            <person name="Maehara T."/>
            <person name="Masukawa M."/>
            <person name="Mizubayashi T."/>
            <person name="Mukai Y."/>
            <person name="Nagasaki H."/>
            <person name="Nagata Y."/>
            <person name="Naito S."/>
            <person name="Nakashima M."/>
            <person name="Nakama Y."/>
            <person name="Nakamichi Y."/>
            <person name="Nakamura M."/>
            <person name="Meguro A."/>
            <person name="Negishi M."/>
            <person name="Ohta I."/>
            <person name="Ohta T."/>
            <person name="Okamoto M."/>
            <person name="Ono N."/>
            <person name="Saji S."/>
            <person name="Sakaguchi M."/>
            <person name="Sakai K."/>
            <person name="Shibata M."/>
            <person name="Shimokawa T."/>
            <person name="Song J."/>
            <person name="Takazaki Y."/>
            <person name="Terasawa K."/>
            <person name="Tsugane M."/>
            <person name="Tsuji K."/>
            <person name="Ueda S."/>
            <person name="Waki K."/>
            <person name="Yamagata H."/>
            <person name="Yamamoto M."/>
            <person name="Yamamoto S."/>
            <person name="Yamane H."/>
            <person name="Yoshiki S."/>
            <person name="Yoshihara R."/>
            <person name="Yukawa K."/>
            <person name="Zhong H."/>
            <person name="Yano M."/>
            <person name="Yuan Q."/>
            <person name="Ouyang S."/>
            <person name="Liu J."/>
            <person name="Jones K.M."/>
            <person name="Gansberger K."/>
            <person name="Moffat K."/>
            <person name="Hill J."/>
            <person name="Bera J."/>
            <person name="Fadrosh D."/>
            <person name="Jin S."/>
            <person name="Johri S."/>
            <person name="Kim M."/>
            <person name="Overton L."/>
            <person name="Reardon M."/>
            <person name="Tsitrin T."/>
            <person name="Vuong H."/>
            <person name="Weaver B."/>
            <person name="Ciecko A."/>
            <person name="Tallon L."/>
            <person name="Jackson J."/>
            <person name="Pai G."/>
            <person name="Aken S.V."/>
            <person name="Utterback T."/>
            <person name="Reidmuller S."/>
            <person name="Feldblyum T."/>
            <person name="Hsiao J."/>
            <person name="Zismann V."/>
            <person name="Iobst S."/>
            <person name="de Vazeille A.R."/>
            <person name="Buell C.R."/>
            <person name="Ying K."/>
            <person name="Li Y."/>
            <person name="Lu T."/>
            <person name="Huang Y."/>
            <person name="Zhao Q."/>
            <person name="Feng Q."/>
            <person name="Zhang L."/>
            <person name="Zhu J."/>
            <person name="Weng Q."/>
            <person name="Mu J."/>
            <person name="Lu Y."/>
            <person name="Fan D."/>
            <person name="Liu Y."/>
            <person name="Guan J."/>
            <person name="Zhang Y."/>
            <person name="Yu S."/>
            <person name="Liu X."/>
            <person name="Zhang Y."/>
            <person name="Hong G."/>
            <person name="Han B."/>
            <person name="Choisne N."/>
            <person name="Demange N."/>
            <person name="Orjeda G."/>
            <person name="Samain S."/>
            <person name="Cattolico L."/>
            <person name="Pelletier E."/>
            <person name="Couloux A."/>
            <person name="Segurens B."/>
            <person name="Wincker P."/>
            <person name="D'Hont A."/>
            <person name="Scarpelli C."/>
            <person name="Weissenbach J."/>
            <person name="Salanoubat M."/>
            <person name="Quetier F."/>
            <person name="Yu Y."/>
            <person name="Kim H.R."/>
            <person name="Rambo T."/>
            <person name="Currie J."/>
            <person name="Collura K."/>
            <person name="Luo M."/>
            <person name="Yang T."/>
            <person name="Ammiraju J.S.S."/>
            <person name="Engler F."/>
            <person name="Soderlund C."/>
            <person name="Wing R.A."/>
            <person name="Palmer L.E."/>
            <person name="de la Bastide M."/>
            <person name="Spiegel L."/>
            <person name="Nascimento L."/>
            <person name="Zutavern T."/>
            <person name="O'Shaughnessy A."/>
            <person name="Dike S."/>
            <person name="Dedhia N."/>
            <person name="Preston R."/>
            <person name="Balija V."/>
            <person name="McCombie W.R."/>
            <person name="Chow T."/>
            <person name="Chen H."/>
            <person name="Chung M."/>
            <person name="Chen C."/>
            <person name="Shaw J."/>
            <person name="Wu H."/>
            <person name="Hsiao K."/>
            <person name="Chao Y."/>
            <person name="Chu M."/>
            <person name="Cheng C."/>
            <person name="Hour A."/>
            <person name="Lee P."/>
            <person name="Lin S."/>
            <person name="Lin Y."/>
            <person name="Liou J."/>
            <person name="Liu S."/>
            <person name="Hsing Y."/>
            <person name="Raghuvanshi S."/>
            <person name="Mohanty A."/>
            <person name="Bharti A.K."/>
            <person name="Gaur A."/>
            <person name="Gupta V."/>
            <person name="Kumar D."/>
            <person name="Ravi V."/>
            <person name="Vij S."/>
            <person name="Kapur A."/>
            <person name="Khurana P."/>
            <person name="Khurana P."/>
            <person name="Khurana J.P."/>
            <person name="Tyagi A.K."/>
            <person name="Gaikwad K."/>
            <person name="Singh A."/>
            <person name="Dalal V."/>
            <person name="Srivastava S."/>
            <person name="Dixit A."/>
            <person name="Pal A.K."/>
            <person name="Ghazi I.A."/>
            <person name="Yadav M."/>
            <person name="Pandit A."/>
            <person name="Bhargava A."/>
            <person name="Sureshbabu K."/>
            <person name="Batra K."/>
            <person name="Sharma T.R."/>
            <person name="Mohapatra T."/>
            <person name="Singh N.K."/>
            <person name="Messing J."/>
            <person name="Nelson A.B."/>
            <person name="Fuks G."/>
            <person name="Kavchok S."/>
            <person name="Keizer G."/>
            <person name="Linton E."/>
            <person name="Llaca V."/>
            <person name="Song R."/>
            <person name="Tanyolac B."/>
            <person name="Young S."/>
            <person name="Ho-Il K."/>
            <person name="Hahn J.H."/>
            <person name="Sangsakoo G."/>
            <person name="Vanavichit A."/>
            <person name="de Mattos Luiz.A.T."/>
            <person name="Zimmer P.D."/>
            <person name="Malone G."/>
            <person name="Dellagostin O."/>
            <person name="de Oliveira A.C."/>
            <person name="Bevan M."/>
            <person name="Bancroft I."/>
            <person name="Minx P."/>
            <person name="Cordum H."/>
            <person name="Wilson R."/>
            <person name="Cheng Z."/>
            <person name="Jin W."/>
            <person name="Jiang J."/>
            <person name="Leong S.A."/>
            <person name="Iwama H."/>
            <person name="Gojobori T."/>
            <person name="Itoh T."/>
            <person name="Niimura Y."/>
            <person name="Fujii Y."/>
            <person name="Habara T."/>
            <person name="Sakai H."/>
            <person name="Sato Y."/>
            <person name="Wilson G."/>
            <person name="Kumar K."/>
            <person name="McCouch S."/>
            <person name="Juretic N."/>
            <person name="Hoen D."/>
            <person name="Wright S."/>
            <person name="Bruskiewich R."/>
            <person name="Bureau T."/>
            <person name="Miyao A."/>
            <person name="Hirochika H."/>
            <person name="Nishikawa T."/>
            <person name="Kadowaki K."/>
            <person name="Sugiura M."/>
            <person name="Burr B."/>
            <person name="Sasaki T."/>
        </authorList>
    </citation>
    <scope>NUCLEOTIDE SEQUENCE [LARGE SCALE GENOMIC DNA]</scope>
    <source>
        <strain evidence="3">cv. Nipponbare</strain>
    </source>
</reference>
<dbReference type="Proteomes" id="UP000059680">
    <property type="component" value="Chromosome 6"/>
</dbReference>
<reference evidence="2 3" key="3">
    <citation type="journal article" date="2013" name="Rice">
        <title>Improvement of the Oryza sativa Nipponbare reference genome using next generation sequence and optical map data.</title>
        <authorList>
            <person name="Kawahara Y."/>
            <person name="de la Bastide M."/>
            <person name="Hamilton J.P."/>
            <person name="Kanamori H."/>
            <person name="McCombie W.R."/>
            <person name="Ouyang S."/>
            <person name="Schwartz D.C."/>
            <person name="Tanaka T."/>
            <person name="Wu J."/>
            <person name="Zhou S."/>
            <person name="Childs K.L."/>
            <person name="Davidson R.M."/>
            <person name="Lin H."/>
            <person name="Quesada-Ocampo L."/>
            <person name="Vaillancourt B."/>
            <person name="Sakai H."/>
            <person name="Lee S.S."/>
            <person name="Kim J."/>
            <person name="Numa H."/>
            <person name="Itoh T."/>
            <person name="Buell C.R."/>
            <person name="Matsumoto T."/>
        </authorList>
    </citation>
    <scope>NUCLEOTIDE SEQUENCE [LARGE SCALE GENOMIC DNA]</scope>
    <source>
        <strain evidence="3">cv. Nipponbare</strain>
    </source>
</reference>
<name>A0A0P0WZM2_ORYSJ</name>
<dbReference type="InParanoid" id="A0A0P0WZM2"/>
<reference evidence="2 3" key="2">
    <citation type="journal article" date="2013" name="Plant Cell Physiol.">
        <title>Rice Annotation Project Database (RAP-DB): an integrative and interactive database for rice genomics.</title>
        <authorList>
            <person name="Sakai H."/>
            <person name="Lee S.S."/>
            <person name="Tanaka T."/>
            <person name="Numa H."/>
            <person name="Kim J."/>
            <person name="Kawahara Y."/>
            <person name="Wakimoto H."/>
            <person name="Yang C.C."/>
            <person name="Iwamoto M."/>
            <person name="Abe T."/>
            <person name="Yamada Y."/>
            <person name="Muto A."/>
            <person name="Inokuchi H."/>
            <person name="Ikemura T."/>
            <person name="Matsumoto T."/>
            <person name="Sasaki T."/>
            <person name="Itoh T."/>
        </authorList>
    </citation>
    <scope>NUCLEOTIDE SEQUENCE [LARGE SCALE GENOMIC DNA]</scope>
    <source>
        <strain evidence="3">cv. Nipponbare</strain>
    </source>
</reference>
<sequence length="310" mass="34097">MFRCRRRRCPAYDDLFDGEHVDRELQPALLLYPQQHVQKVLAVAVAVTGAAAAATRPLHVLLDDAVEDAVHGVVALLGLPHGAAEAAGEARRRPQVRRVEPGRQLDGALQLAEEHVAVLAPVANHGAHRGLGHERGQRRPQLHGAPGRGRRGHRPQHGGHLLLTDGAEGGDAARGEELRDGDLPELAPAAPVRREDDAAAAAGEHAHGGAQRPRRERRVVRPHHLPRRVPRRHHQRGHLAEPEHHDRPVAARQVAHRAVRELAGEVVQAADDRQLPRPWRQPQPAVAMRRRAPAPGEQHDEQRRESQAEV</sequence>
<evidence type="ECO:0000313" key="2">
    <source>
        <dbReference type="EMBL" id="BAS98806.1"/>
    </source>
</evidence>
<feature type="region of interest" description="Disordered" evidence="1">
    <location>
        <begin position="127"/>
        <end position="310"/>
    </location>
</feature>
<keyword evidence="3" id="KW-1185">Reference proteome</keyword>
<dbReference type="EMBL" id="AP014962">
    <property type="protein sequence ID" value="BAS98806.1"/>
    <property type="molecule type" value="Genomic_DNA"/>
</dbReference>
<protein>
    <submittedName>
        <fullName evidence="2">Os06g0641066 protein</fullName>
    </submittedName>
</protein>
<dbReference type="PaxDb" id="39947-A0A0P0WZM2"/>
<evidence type="ECO:0000256" key="1">
    <source>
        <dbReference type="SAM" id="MobiDB-lite"/>
    </source>
</evidence>
<proteinExistence type="predicted"/>
<evidence type="ECO:0000313" key="3">
    <source>
        <dbReference type="Proteomes" id="UP000059680"/>
    </source>
</evidence>
<dbReference type="AlphaFoldDB" id="A0A0P0WZM2"/>
<dbReference type="Gramene" id="Os06t0641066-00">
    <property type="protein sequence ID" value="Os06t0641066-00"/>
    <property type="gene ID" value="Os06g0641066"/>
</dbReference>
<feature type="compositionally biased region" description="Low complexity" evidence="1">
    <location>
        <begin position="276"/>
        <end position="287"/>
    </location>
</feature>
<organism evidence="2 3">
    <name type="scientific">Oryza sativa subsp. japonica</name>
    <name type="common">Rice</name>
    <dbReference type="NCBI Taxonomy" id="39947"/>
    <lineage>
        <taxon>Eukaryota</taxon>
        <taxon>Viridiplantae</taxon>
        <taxon>Streptophyta</taxon>
        <taxon>Embryophyta</taxon>
        <taxon>Tracheophyta</taxon>
        <taxon>Spermatophyta</taxon>
        <taxon>Magnoliopsida</taxon>
        <taxon>Liliopsida</taxon>
        <taxon>Poales</taxon>
        <taxon>Poaceae</taxon>
        <taxon>BOP clade</taxon>
        <taxon>Oryzoideae</taxon>
        <taxon>Oryzeae</taxon>
        <taxon>Oryzinae</taxon>
        <taxon>Oryza</taxon>
        <taxon>Oryza sativa</taxon>
    </lineage>
</organism>
<gene>
    <name evidence="2" type="ordered locus">Os06g0641066</name>
    <name evidence="2" type="ORF">OSNPB_060641066</name>
</gene>
<dbReference type="FunCoup" id="A0A0P0WZM2">
    <property type="interactions" value="11"/>
</dbReference>
<feature type="non-terminal residue" evidence="2">
    <location>
        <position position="1"/>
    </location>
</feature>
<accession>A0A0P0WZM2</accession>